<evidence type="ECO:0000259" key="9">
    <source>
        <dbReference type="PROSITE" id="PS50850"/>
    </source>
</evidence>
<evidence type="ECO:0000256" key="7">
    <source>
        <dbReference type="ARBA" id="ARBA00023136"/>
    </source>
</evidence>
<evidence type="ECO:0000313" key="10">
    <source>
        <dbReference type="EMBL" id="MFD2904815.1"/>
    </source>
</evidence>
<feature type="domain" description="Major facilitator superfamily (MFS) profile" evidence="9">
    <location>
        <begin position="6"/>
        <end position="381"/>
    </location>
</feature>
<feature type="transmembrane region" description="Helical" evidence="8">
    <location>
        <begin position="328"/>
        <end position="349"/>
    </location>
</feature>
<keyword evidence="6 8" id="KW-1133">Transmembrane helix</keyword>
<dbReference type="EMBL" id="JBHUPE010000005">
    <property type="protein sequence ID" value="MFD2904815.1"/>
    <property type="molecule type" value="Genomic_DNA"/>
</dbReference>
<keyword evidence="11" id="KW-1185">Reference proteome</keyword>
<evidence type="ECO:0000256" key="6">
    <source>
        <dbReference type="ARBA" id="ARBA00022989"/>
    </source>
</evidence>
<comment type="caution">
    <text evidence="10">The sequence shown here is derived from an EMBL/GenBank/DDBJ whole genome shotgun (WGS) entry which is preliminary data.</text>
</comment>
<dbReference type="InterPro" id="IPR050189">
    <property type="entry name" value="MFS_Efflux_Transporters"/>
</dbReference>
<evidence type="ECO:0000256" key="2">
    <source>
        <dbReference type="ARBA" id="ARBA00006236"/>
    </source>
</evidence>
<feature type="transmembrane region" description="Helical" evidence="8">
    <location>
        <begin position="130"/>
        <end position="152"/>
    </location>
</feature>
<evidence type="ECO:0000256" key="1">
    <source>
        <dbReference type="ARBA" id="ARBA00004651"/>
    </source>
</evidence>
<accession>A0ABW5YWB6</accession>
<gene>
    <name evidence="10" type="ORF">ACFS6I_12820</name>
</gene>
<keyword evidence="3" id="KW-0813">Transport</keyword>
<reference evidence="11" key="1">
    <citation type="journal article" date="2019" name="Int. J. Syst. Evol. Microbiol.">
        <title>The Global Catalogue of Microorganisms (GCM) 10K type strain sequencing project: providing services to taxonomists for standard genome sequencing and annotation.</title>
        <authorList>
            <consortium name="The Broad Institute Genomics Platform"/>
            <consortium name="The Broad Institute Genome Sequencing Center for Infectious Disease"/>
            <person name="Wu L."/>
            <person name="Ma J."/>
        </authorList>
    </citation>
    <scope>NUCLEOTIDE SEQUENCE [LARGE SCALE GENOMIC DNA]</scope>
    <source>
        <strain evidence="11">KCTC 22209</strain>
    </source>
</reference>
<dbReference type="InterPro" id="IPR020846">
    <property type="entry name" value="MFS_dom"/>
</dbReference>
<feature type="transmembrane region" description="Helical" evidence="8">
    <location>
        <begin position="297"/>
        <end position="316"/>
    </location>
</feature>
<feature type="transmembrane region" description="Helical" evidence="8">
    <location>
        <begin position="44"/>
        <end position="63"/>
    </location>
</feature>
<evidence type="ECO:0000256" key="8">
    <source>
        <dbReference type="SAM" id="Phobius"/>
    </source>
</evidence>
<dbReference type="PANTHER" id="PTHR43124">
    <property type="entry name" value="PURINE EFFLUX PUMP PBUE"/>
    <property type="match status" value="1"/>
</dbReference>
<keyword evidence="7 8" id="KW-0472">Membrane</keyword>
<sequence>MKNKPNLMLLIILIMFPQFVETIYSPALPGIAQAFQVSNQQASLTLSFYFIAFAFGVIFWGILSDIIGRRSAMIWGLFSYAIGAVMALFTRDFNMILIARVVAAFGASVGSIITQTILRDVYRKEDLGSVFSIIGIALSLSPIIGFITGGYMTESFGYQGVFMVVLLVAVLLLINAIKFLPETKAPIKQDRPKIGAVLRQLLSDRMIWLSALLVALFNIMLFSYYSLGPFIFEQSGHSATQFGYSGILLAIGSLAGGVLNKKLIHLNFSAHRLVYISSAISIIGAVGTFILQGSLWFLFPMLFILIAFSIAIPNILSQALIKYKDVVGTAGALFGLLYYILIGLGLTVSGWIQDFGLVLIISSILAILFAGAYKKSASRTH</sequence>
<proteinExistence type="inferred from homology"/>
<feature type="transmembrane region" description="Helical" evidence="8">
    <location>
        <begin position="272"/>
        <end position="291"/>
    </location>
</feature>
<evidence type="ECO:0000256" key="5">
    <source>
        <dbReference type="ARBA" id="ARBA00022692"/>
    </source>
</evidence>
<feature type="transmembrane region" description="Helical" evidence="8">
    <location>
        <begin position="95"/>
        <end position="118"/>
    </location>
</feature>
<dbReference type="InterPro" id="IPR004812">
    <property type="entry name" value="Efflux_drug-R_Bcr/CmlA"/>
</dbReference>
<dbReference type="PROSITE" id="PS50850">
    <property type="entry name" value="MFS"/>
    <property type="match status" value="1"/>
</dbReference>
<feature type="transmembrane region" description="Helical" evidence="8">
    <location>
        <begin position="207"/>
        <end position="227"/>
    </location>
</feature>
<dbReference type="PANTHER" id="PTHR43124:SF3">
    <property type="entry name" value="CHLORAMPHENICOL EFFLUX PUMP RV0191"/>
    <property type="match status" value="1"/>
</dbReference>
<organism evidence="10 11">
    <name type="scientific">Sphingobacterium anhuiense</name>
    <dbReference type="NCBI Taxonomy" id="493780"/>
    <lineage>
        <taxon>Bacteria</taxon>
        <taxon>Pseudomonadati</taxon>
        <taxon>Bacteroidota</taxon>
        <taxon>Sphingobacteriia</taxon>
        <taxon>Sphingobacteriales</taxon>
        <taxon>Sphingobacteriaceae</taxon>
        <taxon>Sphingobacterium</taxon>
    </lineage>
</organism>
<dbReference type="InterPro" id="IPR036259">
    <property type="entry name" value="MFS_trans_sf"/>
</dbReference>
<name>A0ABW5YWB6_9SPHI</name>
<dbReference type="Gene3D" id="1.20.1720.10">
    <property type="entry name" value="Multidrug resistance protein D"/>
    <property type="match status" value="1"/>
</dbReference>
<dbReference type="Proteomes" id="UP001597509">
    <property type="component" value="Unassembled WGS sequence"/>
</dbReference>
<dbReference type="Pfam" id="PF07690">
    <property type="entry name" value="MFS_1"/>
    <property type="match status" value="1"/>
</dbReference>
<dbReference type="InterPro" id="IPR011701">
    <property type="entry name" value="MFS"/>
</dbReference>
<feature type="transmembrane region" description="Helical" evidence="8">
    <location>
        <begin position="72"/>
        <end position="89"/>
    </location>
</feature>
<evidence type="ECO:0000313" key="11">
    <source>
        <dbReference type="Proteomes" id="UP001597509"/>
    </source>
</evidence>
<keyword evidence="4" id="KW-1003">Cell membrane</keyword>
<dbReference type="CDD" id="cd17320">
    <property type="entry name" value="MFS_MdfA_MDR_like"/>
    <property type="match status" value="1"/>
</dbReference>
<evidence type="ECO:0000256" key="3">
    <source>
        <dbReference type="ARBA" id="ARBA00022448"/>
    </source>
</evidence>
<feature type="transmembrane region" description="Helical" evidence="8">
    <location>
        <begin position="355"/>
        <end position="373"/>
    </location>
</feature>
<dbReference type="SUPFAM" id="SSF103473">
    <property type="entry name" value="MFS general substrate transporter"/>
    <property type="match status" value="1"/>
</dbReference>
<feature type="transmembrane region" description="Helical" evidence="8">
    <location>
        <begin position="242"/>
        <end position="260"/>
    </location>
</feature>
<evidence type="ECO:0000256" key="4">
    <source>
        <dbReference type="ARBA" id="ARBA00022475"/>
    </source>
</evidence>
<feature type="transmembrane region" description="Helical" evidence="8">
    <location>
        <begin position="158"/>
        <end position="180"/>
    </location>
</feature>
<dbReference type="RefSeq" id="WP_380921103.1">
    <property type="nucleotide sequence ID" value="NZ_JBHUPE010000005.1"/>
</dbReference>
<dbReference type="NCBIfam" id="TIGR00710">
    <property type="entry name" value="efflux_Bcr_CflA"/>
    <property type="match status" value="1"/>
</dbReference>
<protein>
    <submittedName>
        <fullName evidence="10">Multidrug effflux MFS transporter</fullName>
    </submittedName>
</protein>
<keyword evidence="5 8" id="KW-0812">Transmembrane</keyword>
<comment type="similarity">
    <text evidence="2">Belongs to the major facilitator superfamily. Bcr/CmlA family.</text>
</comment>
<comment type="subcellular location">
    <subcellularLocation>
        <location evidence="1">Cell membrane</location>
        <topology evidence="1">Multi-pass membrane protein</topology>
    </subcellularLocation>
</comment>